<name>A0AAV2ZE60_9STRA</name>
<dbReference type="EMBL" id="DAKRPA010000010">
    <property type="protein sequence ID" value="DBA04255.1"/>
    <property type="molecule type" value="Genomic_DNA"/>
</dbReference>
<dbReference type="PANTHER" id="PTHR11439">
    <property type="entry name" value="GAG-POL-RELATED RETROTRANSPOSON"/>
    <property type="match status" value="1"/>
</dbReference>
<accession>A0AAV2ZE60</accession>
<dbReference type="PANTHER" id="PTHR11439:SF467">
    <property type="entry name" value="INTEGRASE CATALYTIC DOMAIN-CONTAINING PROTEIN"/>
    <property type="match status" value="1"/>
</dbReference>
<sequence length="57" mass="6403">MYAAVCTRSDIAFDVGQLGKVMSNQALQHWTAAKHVLRYLSGTQDFGIIFRRSIDSQ</sequence>
<evidence type="ECO:0000313" key="2">
    <source>
        <dbReference type="Proteomes" id="UP001146120"/>
    </source>
</evidence>
<dbReference type="Proteomes" id="UP001146120">
    <property type="component" value="Unassembled WGS sequence"/>
</dbReference>
<comment type="caution">
    <text evidence="1">The sequence shown here is derived from an EMBL/GenBank/DDBJ whole genome shotgun (WGS) entry which is preliminary data.</text>
</comment>
<evidence type="ECO:0000313" key="1">
    <source>
        <dbReference type="EMBL" id="DBA04255.1"/>
    </source>
</evidence>
<keyword evidence="2" id="KW-1185">Reference proteome</keyword>
<reference evidence="1" key="2">
    <citation type="journal article" date="2023" name="Microbiol Resour">
        <title>Decontamination and Annotation of the Draft Genome Sequence of the Oomycete Lagenidium giganteum ARSEF 373.</title>
        <authorList>
            <person name="Morgan W.R."/>
            <person name="Tartar A."/>
        </authorList>
    </citation>
    <scope>NUCLEOTIDE SEQUENCE</scope>
    <source>
        <strain evidence="1">ARSEF 373</strain>
    </source>
</reference>
<reference evidence="1" key="1">
    <citation type="submission" date="2022-11" db="EMBL/GenBank/DDBJ databases">
        <authorList>
            <person name="Morgan W.R."/>
            <person name="Tartar A."/>
        </authorList>
    </citation>
    <scope>NUCLEOTIDE SEQUENCE</scope>
    <source>
        <strain evidence="1">ARSEF 373</strain>
    </source>
</reference>
<dbReference type="AlphaFoldDB" id="A0AAV2ZE60"/>
<organism evidence="1 2">
    <name type="scientific">Lagenidium giganteum</name>
    <dbReference type="NCBI Taxonomy" id="4803"/>
    <lineage>
        <taxon>Eukaryota</taxon>
        <taxon>Sar</taxon>
        <taxon>Stramenopiles</taxon>
        <taxon>Oomycota</taxon>
        <taxon>Peronosporomycetes</taxon>
        <taxon>Pythiales</taxon>
        <taxon>Pythiaceae</taxon>
    </lineage>
</organism>
<proteinExistence type="predicted"/>
<protein>
    <submittedName>
        <fullName evidence="1">Uncharacterized protein</fullName>
    </submittedName>
</protein>
<gene>
    <name evidence="1" type="ORF">N0F65_009490</name>
</gene>